<organism evidence="1 2">
    <name type="scientific">Fusobacterium necrophorum subsp. funduliforme B35</name>
    <dbReference type="NCBI Taxonomy" id="1226633"/>
    <lineage>
        <taxon>Bacteria</taxon>
        <taxon>Fusobacteriati</taxon>
        <taxon>Fusobacteriota</taxon>
        <taxon>Fusobacteriia</taxon>
        <taxon>Fusobacteriales</taxon>
        <taxon>Fusobacteriaceae</taxon>
        <taxon>Fusobacterium</taxon>
    </lineage>
</organism>
<sequence>MRERKKDFKDFVSKIPKILLKISYFILHQHHLTKNLYSN</sequence>
<evidence type="ECO:0000313" key="2">
    <source>
        <dbReference type="Proteomes" id="UP000031184"/>
    </source>
</evidence>
<comment type="caution">
    <text evidence="1">The sequence shown here is derived from an EMBL/GenBank/DDBJ whole genome shotgun (WGS) entry which is preliminary data.</text>
</comment>
<protein>
    <submittedName>
        <fullName evidence="1">Uncharacterized protein</fullName>
    </submittedName>
</protein>
<proteinExistence type="predicted"/>
<accession>A0A0B4FN43</accession>
<name>A0A0B4FN43_9FUSO</name>
<reference evidence="1 2" key="1">
    <citation type="submission" date="2013-08" db="EMBL/GenBank/DDBJ databases">
        <title>An opportunistic ruminal bacterium that causes liver abscesses in cattle.</title>
        <authorList>
            <person name="Benahmed F.H."/>
            <person name="Rasmussen M."/>
            <person name="Harbottle H."/>
            <person name="Soppet D."/>
            <person name="Nagaraja T.G."/>
            <person name="Davidson M."/>
        </authorList>
    </citation>
    <scope>NUCLEOTIDE SEQUENCE [LARGE SCALE GENOMIC DNA]</scope>
    <source>
        <strain evidence="1 2">B35</strain>
    </source>
</reference>
<dbReference type="PATRIC" id="fig|1226633.4.peg.1655"/>
<dbReference type="Proteomes" id="UP000031184">
    <property type="component" value="Unassembled WGS sequence"/>
</dbReference>
<dbReference type="AlphaFoldDB" id="A0A0B4FN43"/>
<gene>
    <name evidence="1" type="ORF">C095_08215</name>
</gene>
<dbReference type="EMBL" id="AUZI01000021">
    <property type="protein sequence ID" value="KID48712.1"/>
    <property type="molecule type" value="Genomic_DNA"/>
</dbReference>
<evidence type="ECO:0000313" key="1">
    <source>
        <dbReference type="EMBL" id="KID48712.1"/>
    </source>
</evidence>